<dbReference type="PANTHER" id="PTHR43792">
    <property type="entry name" value="GNAT FAMILY, PUTATIVE (AFU_ORTHOLOGUE AFUA_3G00765)-RELATED-RELATED"/>
    <property type="match status" value="1"/>
</dbReference>
<dbReference type="Gene3D" id="3.40.630.30">
    <property type="match status" value="1"/>
</dbReference>
<dbReference type="InterPro" id="IPR000182">
    <property type="entry name" value="GNAT_dom"/>
</dbReference>
<sequence>MSIVDGVVITTARLRLRRFTYEDAPFLVALLNDPAFLLHIGDRGVRTEADARQYLDFGPLASYEANNFGLWCVEHRDGGVPIGTCGLLKRPTLDDVDVGYALVPEARGAGYAREAVAGVLQYARETLQLPRVVAIVAPGNVASIRVVESLGYRADALVTSAPGLDPVMLYQPSL</sequence>
<name>A0A143BMY3_9BACT</name>
<dbReference type="Pfam" id="PF13302">
    <property type="entry name" value="Acetyltransf_3"/>
    <property type="match status" value="1"/>
</dbReference>
<dbReference type="PANTHER" id="PTHR43792:SF1">
    <property type="entry name" value="N-ACETYLTRANSFERASE DOMAIN-CONTAINING PROTEIN"/>
    <property type="match status" value="1"/>
</dbReference>
<proteinExistence type="predicted"/>
<dbReference type="KEGG" id="gph:GEMMAAP_16625"/>
<dbReference type="OrthoDB" id="9801656at2"/>
<feature type="domain" description="N-acetyltransferase" evidence="1">
    <location>
        <begin position="14"/>
        <end position="173"/>
    </location>
</feature>
<reference evidence="2 3" key="1">
    <citation type="journal article" date="2014" name="Proc. Natl. Acad. Sci. U.S.A.">
        <title>Functional type 2 photosynthetic reaction centers found in the rare bacterial phylum Gemmatimonadetes.</title>
        <authorList>
            <person name="Zeng Y."/>
            <person name="Feng F."/>
            <person name="Medova H."/>
            <person name="Dean J."/>
            <person name="Koblizek M."/>
        </authorList>
    </citation>
    <scope>NUCLEOTIDE SEQUENCE [LARGE SCALE GENOMIC DNA]</scope>
    <source>
        <strain evidence="2 3">AP64</strain>
    </source>
</reference>
<protein>
    <recommendedName>
        <fullName evidence="1">N-acetyltransferase domain-containing protein</fullName>
    </recommendedName>
</protein>
<dbReference type="InterPro" id="IPR051531">
    <property type="entry name" value="N-acetyltransferase"/>
</dbReference>
<dbReference type="EMBL" id="CP011454">
    <property type="protein sequence ID" value="AMW05973.1"/>
    <property type="molecule type" value="Genomic_DNA"/>
</dbReference>
<evidence type="ECO:0000313" key="2">
    <source>
        <dbReference type="EMBL" id="AMW05973.1"/>
    </source>
</evidence>
<gene>
    <name evidence="2" type="ORF">GEMMAAP_16625</name>
</gene>
<dbReference type="STRING" id="1379270.GEMMAAP_16625"/>
<dbReference type="SUPFAM" id="SSF55729">
    <property type="entry name" value="Acyl-CoA N-acyltransferases (Nat)"/>
    <property type="match status" value="1"/>
</dbReference>
<dbReference type="CDD" id="cd04301">
    <property type="entry name" value="NAT_SF"/>
    <property type="match status" value="1"/>
</dbReference>
<dbReference type="AlphaFoldDB" id="A0A143BMY3"/>
<dbReference type="Proteomes" id="UP000076404">
    <property type="component" value="Chromosome"/>
</dbReference>
<dbReference type="InterPro" id="IPR016181">
    <property type="entry name" value="Acyl_CoA_acyltransferase"/>
</dbReference>
<keyword evidence="3" id="KW-1185">Reference proteome</keyword>
<accession>A0A143BMY3</accession>
<dbReference type="PROSITE" id="PS51186">
    <property type="entry name" value="GNAT"/>
    <property type="match status" value="1"/>
</dbReference>
<dbReference type="eggNOG" id="COG1670">
    <property type="taxonomic scope" value="Bacteria"/>
</dbReference>
<dbReference type="RefSeq" id="WP_043579359.1">
    <property type="nucleotide sequence ID" value="NZ_CP011454.1"/>
</dbReference>
<dbReference type="GO" id="GO:0016747">
    <property type="term" value="F:acyltransferase activity, transferring groups other than amino-acyl groups"/>
    <property type="evidence" value="ECO:0007669"/>
    <property type="project" value="InterPro"/>
</dbReference>
<evidence type="ECO:0000259" key="1">
    <source>
        <dbReference type="PROSITE" id="PS51186"/>
    </source>
</evidence>
<organism evidence="2 3">
    <name type="scientific">Gemmatimonas phototrophica</name>
    <dbReference type="NCBI Taxonomy" id="1379270"/>
    <lineage>
        <taxon>Bacteria</taxon>
        <taxon>Pseudomonadati</taxon>
        <taxon>Gemmatimonadota</taxon>
        <taxon>Gemmatimonadia</taxon>
        <taxon>Gemmatimonadales</taxon>
        <taxon>Gemmatimonadaceae</taxon>
        <taxon>Gemmatimonas</taxon>
    </lineage>
</organism>
<evidence type="ECO:0000313" key="3">
    <source>
        <dbReference type="Proteomes" id="UP000076404"/>
    </source>
</evidence>
<reference evidence="2 3" key="2">
    <citation type="journal article" date="2016" name="Environ. Microbiol. Rep.">
        <title>Metagenomic evidence for the presence of phototrophic Gemmatimonadetes bacteria in diverse environments.</title>
        <authorList>
            <person name="Zeng Y."/>
            <person name="Baumbach J."/>
            <person name="Barbosa E.G."/>
            <person name="Azevedo V."/>
            <person name="Zhang C."/>
            <person name="Koblizek M."/>
        </authorList>
    </citation>
    <scope>NUCLEOTIDE SEQUENCE [LARGE SCALE GENOMIC DNA]</scope>
    <source>
        <strain evidence="2 3">AP64</strain>
    </source>
</reference>